<evidence type="ECO:0008006" key="3">
    <source>
        <dbReference type="Google" id="ProtNLM"/>
    </source>
</evidence>
<accession>A0A645DBP4</accession>
<evidence type="ECO:0000256" key="1">
    <source>
        <dbReference type="SAM" id="MobiDB-lite"/>
    </source>
</evidence>
<dbReference type="EMBL" id="VSSQ01034626">
    <property type="protein sequence ID" value="MPM86639.1"/>
    <property type="molecule type" value="Genomic_DNA"/>
</dbReference>
<sequence length="142" mass="15790">MRAASTTTRKPGGLWRYSLRWSLPHKPCPGPLELAAAEVPAGDQCPPVVADLWKPGTGYAVCVDFPQPAEIRRWRDERKAQARRRNLARRVEKAAPLFADELIARELEARPDYFAGKNPHRGLATETPPGLDAPVTNERATQ</sequence>
<organism evidence="2">
    <name type="scientific">bioreactor metagenome</name>
    <dbReference type="NCBI Taxonomy" id="1076179"/>
    <lineage>
        <taxon>unclassified sequences</taxon>
        <taxon>metagenomes</taxon>
        <taxon>ecological metagenomes</taxon>
    </lineage>
</organism>
<proteinExistence type="predicted"/>
<comment type="caution">
    <text evidence="2">The sequence shown here is derived from an EMBL/GenBank/DDBJ whole genome shotgun (WGS) entry which is preliminary data.</text>
</comment>
<name>A0A645DBP4_9ZZZZ</name>
<evidence type="ECO:0000313" key="2">
    <source>
        <dbReference type="EMBL" id="MPM86639.1"/>
    </source>
</evidence>
<dbReference type="AlphaFoldDB" id="A0A645DBP4"/>
<feature type="region of interest" description="Disordered" evidence="1">
    <location>
        <begin position="115"/>
        <end position="142"/>
    </location>
</feature>
<protein>
    <recommendedName>
        <fullName evidence="3">Theronine dehydrogenase</fullName>
    </recommendedName>
</protein>
<reference evidence="2" key="1">
    <citation type="submission" date="2019-08" db="EMBL/GenBank/DDBJ databases">
        <authorList>
            <person name="Kucharzyk K."/>
            <person name="Murdoch R.W."/>
            <person name="Higgins S."/>
            <person name="Loffler F."/>
        </authorList>
    </citation>
    <scope>NUCLEOTIDE SEQUENCE</scope>
</reference>
<gene>
    <name evidence="2" type="ORF">SDC9_133729</name>
</gene>